<name>A0A975JXH0_9MYCO</name>
<dbReference type="EMBL" id="CP046600">
    <property type="protein sequence ID" value="QUR67494.1"/>
    <property type="molecule type" value="Genomic_DNA"/>
</dbReference>
<dbReference type="AlphaFoldDB" id="A0A975JXH0"/>
<dbReference type="SUPFAM" id="SSF54593">
    <property type="entry name" value="Glyoxalase/Bleomycin resistance protein/Dihydroxybiphenyl dioxygenase"/>
    <property type="match status" value="1"/>
</dbReference>
<keyword evidence="2" id="KW-1185">Reference proteome</keyword>
<dbReference type="Gene3D" id="3.10.180.10">
    <property type="entry name" value="2,3-Dihydroxybiphenyl 1,2-Dioxygenase, domain 1"/>
    <property type="match status" value="1"/>
</dbReference>
<gene>
    <name evidence="1" type="ORF">F6B93_10650</name>
</gene>
<organism evidence="1 2">
    <name type="scientific">Mycobacterium spongiae</name>
    <dbReference type="NCBI Taxonomy" id="886343"/>
    <lineage>
        <taxon>Bacteria</taxon>
        <taxon>Bacillati</taxon>
        <taxon>Actinomycetota</taxon>
        <taxon>Actinomycetes</taxon>
        <taxon>Mycobacteriales</taxon>
        <taxon>Mycobacteriaceae</taxon>
        <taxon>Mycobacterium</taxon>
    </lineage>
</organism>
<dbReference type="InterPro" id="IPR029068">
    <property type="entry name" value="Glyas_Bleomycin-R_OHBP_Dase"/>
</dbReference>
<protein>
    <submittedName>
        <fullName evidence="1">Uncharacterized protein</fullName>
    </submittedName>
</protein>
<dbReference type="Proteomes" id="UP000682202">
    <property type="component" value="Chromosome"/>
</dbReference>
<dbReference type="KEGG" id="mspg:F6B93_10650"/>
<dbReference type="RefSeq" id="WP_211699070.1">
    <property type="nucleotide sequence ID" value="NZ_CP046600.1"/>
</dbReference>
<reference evidence="1" key="1">
    <citation type="submission" date="2019-12" db="EMBL/GenBank/DDBJ databases">
        <title>Mycobacterium spongiae sp. nov.</title>
        <authorList>
            <person name="Stinear T."/>
        </authorList>
    </citation>
    <scope>NUCLEOTIDE SEQUENCE</scope>
    <source>
        <strain evidence="1">FSD4b-SM</strain>
    </source>
</reference>
<accession>A0A975JXH0</accession>
<evidence type="ECO:0000313" key="1">
    <source>
        <dbReference type="EMBL" id="QUR67494.1"/>
    </source>
</evidence>
<evidence type="ECO:0000313" key="2">
    <source>
        <dbReference type="Proteomes" id="UP000682202"/>
    </source>
</evidence>
<proteinExistence type="predicted"/>
<sequence>MNNGAAPAVELRLLTHRPAEVTKWWAALLDATARSLSATTTTIGGASLRVVVECSQIALDYHPEASGVTAISLALPNLREVHRTVNRLARLNSYTHRATRQGRCAALWFHDPNGTEVALHLPASVADHTATTDALYEELDPAAVLAYIGRTTSDSAVGQRDRRRINSVRERHRLWLVRGE</sequence>